<evidence type="ECO:0000256" key="3">
    <source>
        <dbReference type="ARBA" id="ARBA00048954"/>
    </source>
</evidence>
<organism evidence="6 7">
    <name type="scientific">Nanobsidianus stetteri</name>
    <dbReference type="NCBI Taxonomy" id="1294122"/>
    <lineage>
        <taxon>Archaea</taxon>
        <taxon>Nanobdellota</taxon>
        <taxon>Candidatus Nanoarchaeia</taxon>
        <taxon>Nanoarchaeales</taxon>
        <taxon>Nanopusillaceae</taxon>
        <taxon>Candidatus Nanobsidianus</taxon>
    </lineage>
</organism>
<dbReference type="Gene3D" id="3.40.50.300">
    <property type="entry name" value="P-loop containing nucleotide triphosphate hydrolases"/>
    <property type="match status" value="2"/>
</dbReference>
<dbReference type="EMBL" id="APJZ01000001">
    <property type="protein sequence ID" value="EOD42735.1"/>
    <property type="molecule type" value="Genomic_DNA"/>
</dbReference>
<comment type="catalytic activity">
    <reaction evidence="2">
        <text>Couples ATP hydrolysis with the unwinding of duplex DNA by translocating in the 3'-5' direction.</text>
        <dbReference type="EC" id="5.6.2.4"/>
    </reaction>
</comment>
<dbReference type="GO" id="GO:0043139">
    <property type="term" value="F:5'-3' DNA helicase activity"/>
    <property type="evidence" value="ECO:0007669"/>
    <property type="project" value="UniProtKB-EC"/>
</dbReference>
<evidence type="ECO:0000256" key="4">
    <source>
        <dbReference type="ARBA" id="ARBA00048988"/>
    </source>
</evidence>
<dbReference type="Pfam" id="PF01935">
    <property type="entry name" value="DUF87"/>
    <property type="match status" value="1"/>
</dbReference>
<dbReference type="AlphaFoldDB" id="R1FUE5"/>
<dbReference type="SUPFAM" id="SSF52540">
    <property type="entry name" value="P-loop containing nucleoside triphosphate hydrolases"/>
    <property type="match status" value="1"/>
</dbReference>
<keyword evidence="6" id="KW-0347">Helicase</keyword>
<evidence type="ECO:0000256" key="2">
    <source>
        <dbReference type="ARBA" id="ARBA00034617"/>
    </source>
</evidence>
<keyword evidence="6" id="KW-0547">Nucleotide-binding</keyword>
<evidence type="ECO:0000313" key="6">
    <source>
        <dbReference type="EMBL" id="EOD42735.1"/>
    </source>
</evidence>
<keyword evidence="7" id="KW-1185">Reference proteome</keyword>
<keyword evidence="6" id="KW-0378">Hydrolase</keyword>
<name>R1FUE5_NANST</name>
<dbReference type="GO" id="GO:0043138">
    <property type="term" value="F:3'-5' DNA helicase activity"/>
    <property type="evidence" value="ECO:0007669"/>
    <property type="project" value="UniProtKB-EC"/>
</dbReference>
<dbReference type="InterPro" id="IPR002789">
    <property type="entry name" value="HerA_central"/>
</dbReference>
<reference evidence="6 7" key="1">
    <citation type="submission" date="2013-02" db="EMBL/GenBank/DDBJ databases">
        <title>Insights into archaeal evolution and symbiosis from the genomes of a Nanoarchaeon and its crenarchaeal host from Yellowstone National Park.</title>
        <authorList>
            <person name="Podar M."/>
            <person name="Makarova K.S."/>
            <person name="Graham D.E."/>
            <person name="Wolf Y.I."/>
            <person name="Koonin E.V."/>
            <person name="Reysenbach A.-L."/>
        </authorList>
    </citation>
    <scope>NUCLEOTIDE SEQUENCE [LARGE SCALE GENOMIC DNA]</scope>
</reference>
<sequence>MKVGYVIKEATSEYFYFVVDPRERYSVGIGSIVKVKIGDFFYFGIIEDLKSEAIEEERLFDYEAIELLYGQIKKLQYLIIGKAIFIGVIKDGKILQEKPKTPPVPGDEVFLPEEEEISKIYSFEEKVLSIPLGKINLQNKEFIVDLNIKNLIIRHTGIFGITGSGKSTTVAHIINELSKKNIPILLFDIHRDYILSFENSIIITFSKREREFIEKLISERNKKNVVVYNAKLSLKYIKDYMESFLGISGKQAPHVYSLLYRILSLEEGKTPKFMDKLLEMVNKRDPPQVFEKYKNREDVIRSLQSRLLRIKDWMLFPKNVDDMGENVDELFNKLLEDIRNFGISDYNIVKEENGEVYLEESNKFIPRVIIFDLYPLSIEEQRILIDILLEIAYEKYKSWKFNNKTDILGIVIEEAHRFASKNSEVSSRISLIVREGRKFGLGLILVSQVPSSIIEDITSQLNTFILLKIINPKDLEFIRKTCPYLSREYFEALTKLETGSCLAVGLALKNPAILKIIKSVEVGGTEEDIDNIIRERILYGSKTDS</sequence>
<comment type="caution">
    <text evidence="6">The sequence shown here is derived from an EMBL/GenBank/DDBJ whole genome shotgun (WGS) entry which is preliminary data.</text>
</comment>
<evidence type="ECO:0000313" key="7">
    <source>
        <dbReference type="Proteomes" id="UP000053279"/>
    </source>
</evidence>
<dbReference type="InterPro" id="IPR008571">
    <property type="entry name" value="HerA-like"/>
</dbReference>
<evidence type="ECO:0000256" key="1">
    <source>
        <dbReference type="ARBA" id="ARBA00007816"/>
    </source>
</evidence>
<gene>
    <name evidence="6" type="ORF">Nst1_074</name>
</gene>
<evidence type="ECO:0000259" key="5">
    <source>
        <dbReference type="Pfam" id="PF01935"/>
    </source>
</evidence>
<comment type="similarity">
    <text evidence="1">Belongs to the HerA family.</text>
</comment>
<dbReference type="PANTHER" id="PTHR42957:SF2">
    <property type="entry name" value="HELICASE HERA CENTRAL DOMAIN-CONTAINING PROTEIN"/>
    <property type="match status" value="1"/>
</dbReference>
<comment type="catalytic activity">
    <reaction evidence="4">
        <text>ATP + H2O = ADP + phosphate + H(+)</text>
        <dbReference type="Rhea" id="RHEA:13065"/>
        <dbReference type="ChEBI" id="CHEBI:15377"/>
        <dbReference type="ChEBI" id="CHEBI:15378"/>
        <dbReference type="ChEBI" id="CHEBI:30616"/>
        <dbReference type="ChEBI" id="CHEBI:43474"/>
        <dbReference type="ChEBI" id="CHEBI:456216"/>
        <dbReference type="EC" id="5.6.2.4"/>
    </reaction>
</comment>
<comment type="catalytic activity">
    <reaction evidence="3">
        <text>ATP + H2O = ADP + phosphate + H(+)</text>
        <dbReference type="Rhea" id="RHEA:13065"/>
        <dbReference type="ChEBI" id="CHEBI:15377"/>
        <dbReference type="ChEBI" id="CHEBI:15378"/>
        <dbReference type="ChEBI" id="CHEBI:30616"/>
        <dbReference type="ChEBI" id="CHEBI:43474"/>
        <dbReference type="ChEBI" id="CHEBI:456216"/>
        <dbReference type="EC" id="5.6.2.3"/>
    </reaction>
</comment>
<protein>
    <submittedName>
        <fullName evidence="6">HerA helicase</fullName>
    </submittedName>
</protein>
<dbReference type="Proteomes" id="UP000053279">
    <property type="component" value="Unassembled WGS sequence"/>
</dbReference>
<dbReference type="PANTHER" id="PTHR42957">
    <property type="entry name" value="HELICASE MJ1565-RELATED"/>
    <property type="match status" value="1"/>
</dbReference>
<proteinExistence type="inferred from homology"/>
<accession>R1FUE5</accession>
<feature type="domain" description="Helicase HerA central" evidence="5">
    <location>
        <begin position="132"/>
        <end position="352"/>
    </location>
</feature>
<keyword evidence="6" id="KW-0067">ATP-binding</keyword>
<dbReference type="InterPro" id="IPR027417">
    <property type="entry name" value="P-loop_NTPase"/>
</dbReference>